<dbReference type="InterPro" id="IPR046349">
    <property type="entry name" value="C1-like_sf"/>
</dbReference>
<dbReference type="Proteomes" id="UP000245207">
    <property type="component" value="Unassembled WGS sequence"/>
</dbReference>
<dbReference type="PANTHER" id="PTHR46477:SF5">
    <property type="entry name" value="PHORBOL-ESTER_DAG-TYPE DOMAIN-CONTAINING PROTEIN"/>
    <property type="match status" value="1"/>
</dbReference>
<feature type="domain" description="DC1" evidence="2">
    <location>
        <begin position="122"/>
        <end position="159"/>
    </location>
</feature>
<accession>A0A2U1L3V2</accession>
<keyword evidence="4" id="KW-1185">Reference proteome</keyword>
<sequence length="224" mass="26192">MSRRQILAYQAAPTQLGLPNRQQQVFIGSQSIHIHHHYHSQGTTPNVRSGQQMVSRTHSTRNHVHTRIRKTDNKTLYRCSECNELGNKDRYVCQHCPYVQHLNCKDYKQRATHPLFKSSTFKLRQQHSDGNRACNACGLNIGQLFYHCERTNRVMHPFCLNNLTCSITTGGRNYNLCRTVTSKACSRCLSRRKDHKDNCWWYSSERQDSQYHVSCMMEIFLTPK</sequence>
<dbReference type="EMBL" id="PKPP01011707">
    <property type="protein sequence ID" value="PWA43670.1"/>
    <property type="molecule type" value="Genomic_DNA"/>
</dbReference>
<organism evidence="3 4">
    <name type="scientific">Artemisia annua</name>
    <name type="common">Sweet wormwood</name>
    <dbReference type="NCBI Taxonomy" id="35608"/>
    <lineage>
        <taxon>Eukaryota</taxon>
        <taxon>Viridiplantae</taxon>
        <taxon>Streptophyta</taxon>
        <taxon>Embryophyta</taxon>
        <taxon>Tracheophyta</taxon>
        <taxon>Spermatophyta</taxon>
        <taxon>Magnoliopsida</taxon>
        <taxon>eudicotyledons</taxon>
        <taxon>Gunneridae</taxon>
        <taxon>Pentapetalae</taxon>
        <taxon>asterids</taxon>
        <taxon>campanulids</taxon>
        <taxon>Asterales</taxon>
        <taxon>Asteraceae</taxon>
        <taxon>Asteroideae</taxon>
        <taxon>Anthemideae</taxon>
        <taxon>Artemisiinae</taxon>
        <taxon>Artemisia</taxon>
    </lineage>
</organism>
<protein>
    <recommendedName>
        <fullName evidence="2">DC1 domain-containing protein</fullName>
    </recommendedName>
</protein>
<dbReference type="AlphaFoldDB" id="A0A2U1L3V2"/>
<evidence type="ECO:0000313" key="3">
    <source>
        <dbReference type="EMBL" id="PWA43670.1"/>
    </source>
</evidence>
<proteinExistence type="predicted"/>
<evidence type="ECO:0000259" key="2">
    <source>
        <dbReference type="Pfam" id="PF03107"/>
    </source>
</evidence>
<evidence type="ECO:0000256" key="1">
    <source>
        <dbReference type="ARBA" id="ARBA00022737"/>
    </source>
</evidence>
<dbReference type="Pfam" id="PF03107">
    <property type="entry name" value="C1_2"/>
    <property type="match status" value="1"/>
</dbReference>
<dbReference type="OrthoDB" id="1841377at2759"/>
<gene>
    <name evidence="3" type="ORF">CTI12_AA509920</name>
</gene>
<dbReference type="PANTHER" id="PTHR46477">
    <property type="entry name" value="CYSTEINE/HISTIDINE-RICH C1 DOMAIN FAMILY PROTEIN"/>
    <property type="match status" value="1"/>
</dbReference>
<reference evidence="3 4" key="1">
    <citation type="journal article" date="2018" name="Mol. Plant">
        <title>The genome of Artemisia annua provides insight into the evolution of Asteraceae family and artemisinin biosynthesis.</title>
        <authorList>
            <person name="Shen Q."/>
            <person name="Zhang L."/>
            <person name="Liao Z."/>
            <person name="Wang S."/>
            <person name="Yan T."/>
            <person name="Shi P."/>
            <person name="Liu M."/>
            <person name="Fu X."/>
            <person name="Pan Q."/>
            <person name="Wang Y."/>
            <person name="Lv Z."/>
            <person name="Lu X."/>
            <person name="Zhang F."/>
            <person name="Jiang W."/>
            <person name="Ma Y."/>
            <person name="Chen M."/>
            <person name="Hao X."/>
            <person name="Li L."/>
            <person name="Tang Y."/>
            <person name="Lv G."/>
            <person name="Zhou Y."/>
            <person name="Sun X."/>
            <person name="Brodelius P.E."/>
            <person name="Rose J.K.C."/>
            <person name="Tang K."/>
        </authorList>
    </citation>
    <scope>NUCLEOTIDE SEQUENCE [LARGE SCALE GENOMIC DNA]</scope>
    <source>
        <strain evidence="4">cv. Huhao1</strain>
        <tissue evidence="3">Leaf</tissue>
    </source>
</reference>
<keyword evidence="1" id="KW-0677">Repeat</keyword>
<dbReference type="SUPFAM" id="SSF57889">
    <property type="entry name" value="Cysteine-rich domain"/>
    <property type="match status" value="1"/>
</dbReference>
<dbReference type="InterPro" id="IPR004146">
    <property type="entry name" value="DC1"/>
</dbReference>
<dbReference type="STRING" id="35608.A0A2U1L3V2"/>
<comment type="caution">
    <text evidence="3">The sequence shown here is derived from an EMBL/GenBank/DDBJ whole genome shotgun (WGS) entry which is preliminary data.</text>
</comment>
<evidence type="ECO:0000313" key="4">
    <source>
        <dbReference type="Proteomes" id="UP000245207"/>
    </source>
</evidence>
<name>A0A2U1L3V2_ARTAN</name>